<evidence type="ECO:0000313" key="2">
    <source>
        <dbReference type="EMBL" id="KZB79198.1"/>
    </source>
</evidence>
<comment type="caution">
    <text evidence="2">The sequence shown here is derived from an EMBL/GenBank/DDBJ whole genome shotgun (WGS) entry which is preliminary data.</text>
</comment>
<evidence type="ECO:0000313" key="5">
    <source>
        <dbReference type="Proteomes" id="UP000186883"/>
    </source>
</evidence>
<dbReference type="OrthoDB" id="3699466at2"/>
<gene>
    <name evidence="3" type="ORF">ATP06_0216175</name>
    <name evidence="2" type="ORF">AVL48_16490</name>
</gene>
<proteinExistence type="predicted"/>
<dbReference type="AlphaFoldDB" id="A0A154M3M8"/>
<evidence type="ECO:0000313" key="4">
    <source>
        <dbReference type="Proteomes" id="UP000076321"/>
    </source>
</evidence>
<keyword evidence="1" id="KW-1133">Transmembrane helix</keyword>
<reference evidence="3 5" key="2">
    <citation type="submission" date="2016-11" db="EMBL/GenBank/DDBJ databases">
        <title>Genome sequencing of Amycolatopsis regifaucium.</title>
        <authorList>
            <person name="Mayilraj S."/>
            <person name="Kaur N."/>
        </authorList>
    </citation>
    <scope>NUCLEOTIDE SEQUENCE [LARGE SCALE GENOMIC DNA]</scope>
    <source>
        <strain evidence="3 5">GY080</strain>
    </source>
</reference>
<reference evidence="2 4" key="1">
    <citation type="submission" date="2015-12" db="EMBL/GenBank/DDBJ databases">
        <title>Amycolatopsis regifaucium genome sequencing and assembly.</title>
        <authorList>
            <person name="Mayilraj S."/>
        </authorList>
    </citation>
    <scope>NUCLEOTIDE SEQUENCE [LARGE SCALE GENOMIC DNA]</scope>
    <source>
        <strain evidence="2 4">GY080</strain>
    </source>
</reference>
<protein>
    <submittedName>
        <fullName evidence="2">Uncharacterized protein</fullName>
    </submittedName>
</protein>
<dbReference type="EMBL" id="LQCI01000052">
    <property type="protein sequence ID" value="KZB79198.1"/>
    <property type="molecule type" value="Genomic_DNA"/>
</dbReference>
<dbReference type="Proteomes" id="UP000076321">
    <property type="component" value="Unassembled WGS sequence"/>
</dbReference>
<keyword evidence="5" id="KW-1185">Reference proteome</keyword>
<accession>A0A154M3M8</accession>
<keyword evidence="1" id="KW-0472">Membrane</keyword>
<keyword evidence="1" id="KW-0812">Transmembrane</keyword>
<dbReference type="Proteomes" id="UP000186883">
    <property type="component" value="Unassembled WGS sequence"/>
</dbReference>
<dbReference type="EMBL" id="LOBU02000013">
    <property type="protein sequence ID" value="OKA07382.1"/>
    <property type="molecule type" value="Genomic_DNA"/>
</dbReference>
<feature type="transmembrane region" description="Helical" evidence="1">
    <location>
        <begin position="6"/>
        <end position="25"/>
    </location>
</feature>
<evidence type="ECO:0000256" key="1">
    <source>
        <dbReference type="SAM" id="Phobius"/>
    </source>
</evidence>
<organism evidence="2 4">
    <name type="scientific">Amycolatopsis regifaucium</name>
    <dbReference type="NCBI Taxonomy" id="546365"/>
    <lineage>
        <taxon>Bacteria</taxon>
        <taxon>Bacillati</taxon>
        <taxon>Actinomycetota</taxon>
        <taxon>Actinomycetes</taxon>
        <taxon>Pseudonocardiales</taxon>
        <taxon>Pseudonocardiaceae</taxon>
        <taxon>Amycolatopsis</taxon>
    </lineage>
</organism>
<dbReference type="RefSeq" id="WP_061981034.1">
    <property type="nucleotide sequence ID" value="NZ_FOPQ01000002.1"/>
</dbReference>
<sequence length="146" mass="16264">MSDIIRILIVAVVSGGTAAGIGVILQRRRARRLQRVDRLECRVRVVTGTHDGLSEKWWAGEAMLSPGRVHFVPFVGAVRFLRRKAVEIVVDQIDVSERRSPTGREVLSVDPGTEVVRLVTPTATLEWAVLERQMNWALDRVSLTVG</sequence>
<evidence type="ECO:0000313" key="3">
    <source>
        <dbReference type="EMBL" id="OKA07382.1"/>
    </source>
</evidence>
<name>A0A154M3M8_9PSEU</name>